<evidence type="ECO:0000313" key="11">
    <source>
        <dbReference type="EMBL" id="KAG0459285.1"/>
    </source>
</evidence>
<keyword evidence="4" id="KW-0132">Cell division</keyword>
<dbReference type="AlphaFoldDB" id="A0A835PVB6"/>
<dbReference type="GO" id="GO:0000444">
    <property type="term" value="C:MIS12/MIND type complex"/>
    <property type="evidence" value="ECO:0007669"/>
    <property type="project" value="InterPro"/>
</dbReference>
<evidence type="ECO:0000256" key="2">
    <source>
        <dbReference type="ARBA" id="ARBA00004629"/>
    </source>
</evidence>
<evidence type="ECO:0000256" key="10">
    <source>
        <dbReference type="SAM" id="Coils"/>
    </source>
</evidence>
<dbReference type="Proteomes" id="UP000639772">
    <property type="component" value="Chromosome 12"/>
</dbReference>
<keyword evidence="5" id="KW-0498">Mitosis</keyword>
<keyword evidence="3" id="KW-0158">Chromosome</keyword>
<dbReference type="PANTHER" id="PTHR15459">
    <property type="entry name" value="POLYAMINE-MODULATED FACTOR 1"/>
    <property type="match status" value="1"/>
</dbReference>
<dbReference type="GO" id="GO:0005634">
    <property type="term" value="C:nucleus"/>
    <property type="evidence" value="ECO:0007669"/>
    <property type="project" value="UniProtKB-SubCell"/>
</dbReference>
<keyword evidence="7" id="KW-0539">Nucleus</keyword>
<gene>
    <name evidence="11" type="ORF">HPP92_022413</name>
</gene>
<dbReference type="PANTHER" id="PTHR15459:SF3">
    <property type="entry name" value="POLYAMINE-MODULATED FACTOR 1"/>
    <property type="match status" value="1"/>
</dbReference>
<dbReference type="Pfam" id="PF03980">
    <property type="entry name" value="Nnf1"/>
    <property type="match status" value="1"/>
</dbReference>
<sequence>MSSRQLDFKKSFQISIQSVLTAFSKEDVHGAFPKCTNSEKESLYHLLIQVTRTLHENLEEQFESTCRESQVLAAFDKIEQLVEEQKLDILYANETKVLDAKDKLLKVKMDELQHLKSLLQKVEEQNSSMETKIQSLERRQDSEEARNAVAKLWISNSILHGKHRA</sequence>
<keyword evidence="9" id="KW-0137">Centromere</keyword>
<evidence type="ECO:0000256" key="1">
    <source>
        <dbReference type="ARBA" id="ARBA00004123"/>
    </source>
</evidence>
<comment type="subcellular location">
    <subcellularLocation>
        <location evidence="2">Chromosome</location>
        <location evidence="2">Centromere</location>
        <location evidence="2">Kinetochore</location>
    </subcellularLocation>
    <subcellularLocation>
        <location evidence="1">Nucleus</location>
    </subcellularLocation>
</comment>
<evidence type="ECO:0000313" key="12">
    <source>
        <dbReference type="Proteomes" id="UP000639772"/>
    </source>
</evidence>
<accession>A0A835PVB6</accession>
<protein>
    <submittedName>
        <fullName evidence="11">Uncharacterized protein</fullName>
    </submittedName>
</protein>
<evidence type="ECO:0000256" key="7">
    <source>
        <dbReference type="ARBA" id="ARBA00023242"/>
    </source>
</evidence>
<keyword evidence="10" id="KW-0175">Coiled coil</keyword>
<evidence type="ECO:0000256" key="9">
    <source>
        <dbReference type="ARBA" id="ARBA00023328"/>
    </source>
</evidence>
<keyword evidence="6" id="KW-0995">Kinetochore</keyword>
<comment type="caution">
    <text evidence="11">The sequence shown here is derived from an EMBL/GenBank/DDBJ whole genome shotgun (WGS) entry which is preliminary data.</text>
</comment>
<evidence type="ECO:0000256" key="4">
    <source>
        <dbReference type="ARBA" id="ARBA00022618"/>
    </source>
</evidence>
<evidence type="ECO:0000256" key="3">
    <source>
        <dbReference type="ARBA" id="ARBA00022454"/>
    </source>
</evidence>
<feature type="coiled-coil region" evidence="10">
    <location>
        <begin position="105"/>
        <end position="146"/>
    </location>
</feature>
<dbReference type="InterPro" id="IPR007128">
    <property type="entry name" value="PMF1/Nnf1"/>
</dbReference>
<dbReference type="OrthoDB" id="506494at2759"/>
<reference evidence="11 12" key="1">
    <citation type="journal article" date="2020" name="Nat. Food">
        <title>A phased Vanilla planifolia genome enables genetic improvement of flavour and production.</title>
        <authorList>
            <person name="Hasing T."/>
            <person name="Tang H."/>
            <person name="Brym M."/>
            <person name="Khazi F."/>
            <person name="Huang T."/>
            <person name="Chambers A.H."/>
        </authorList>
    </citation>
    <scope>NUCLEOTIDE SEQUENCE [LARGE SCALE GENOMIC DNA]</scope>
    <source>
        <tissue evidence="11">Leaf</tissue>
    </source>
</reference>
<dbReference type="EMBL" id="JADCNM010000012">
    <property type="protein sequence ID" value="KAG0459285.1"/>
    <property type="molecule type" value="Genomic_DNA"/>
</dbReference>
<dbReference type="GO" id="GO:0007059">
    <property type="term" value="P:chromosome segregation"/>
    <property type="evidence" value="ECO:0007669"/>
    <property type="project" value="TreeGrafter"/>
</dbReference>
<evidence type="ECO:0000256" key="6">
    <source>
        <dbReference type="ARBA" id="ARBA00022838"/>
    </source>
</evidence>
<organism evidence="11 12">
    <name type="scientific">Vanilla planifolia</name>
    <name type="common">Vanilla</name>
    <dbReference type="NCBI Taxonomy" id="51239"/>
    <lineage>
        <taxon>Eukaryota</taxon>
        <taxon>Viridiplantae</taxon>
        <taxon>Streptophyta</taxon>
        <taxon>Embryophyta</taxon>
        <taxon>Tracheophyta</taxon>
        <taxon>Spermatophyta</taxon>
        <taxon>Magnoliopsida</taxon>
        <taxon>Liliopsida</taxon>
        <taxon>Asparagales</taxon>
        <taxon>Orchidaceae</taxon>
        <taxon>Vanilloideae</taxon>
        <taxon>Vanilleae</taxon>
        <taxon>Vanilla</taxon>
    </lineage>
</organism>
<name>A0A835PVB6_VANPL</name>
<evidence type="ECO:0000256" key="5">
    <source>
        <dbReference type="ARBA" id="ARBA00022776"/>
    </source>
</evidence>
<proteinExistence type="predicted"/>
<keyword evidence="8" id="KW-0131">Cell cycle</keyword>
<dbReference type="GO" id="GO:0051301">
    <property type="term" value="P:cell division"/>
    <property type="evidence" value="ECO:0007669"/>
    <property type="project" value="UniProtKB-KW"/>
</dbReference>
<evidence type="ECO:0000256" key="8">
    <source>
        <dbReference type="ARBA" id="ARBA00023306"/>
    </source>
</evidence>